<accession>A0ABS7SYR3</accession>
<reference evidence="2 3" key="1">
    <citation type="submission" date="2021-08" db="EMBL/GenBank/DDBJ databases">
        <title>FDA dAtabase for Regulatory Grade micrObial Sequences (FDA-ARGOS): Supporting development and validation of Infectious Disease Dx tests.</title>
        <authorList>
            <person name="Sproer C."/>
            <person name="Gronow S."/>
            <person name="Severitt S."/>
            <person name="Schroder I."/>
            <person name="Tallon L."/>
            <person name="Sadzewicz L."/>
            <person name="Zhao X."/>
            <person name="Boylan J."/>
            <person name="Ott S."/>
            <person name="Bowen H."/>
            <person name="Vavikolanu K."/>
            <person name="Hazen T."/>
            <person name="Aluvathingal J."/>
            <person name="Nadendla S."/>
            <person name="Lowell S."/>
            <person name="Myers T."/>
            <person name="Yan Y."/>
            <person name="Sichtig H."/>
        </authorList>
    </citation>
    <scope>NUCLEOTIDE SEQUENCE [LARGE SCALE GENOMIC DNA]</scope>
    <source>
        <strain evidence="2 3">FDAARGOS_1460</strain>
    </source>
</reference>
<protein>
    <submittedName>
        <fullName evidence="2">Uncharacterized protein</fullName>
    </submittedName>
</protein>
<evidence type="ECO:0000256" key="1">
    <source>
        <dbReference type="SAM" id="Coils"/>
    </source>
</evidence>
<keyword evidence="3" id="KW-1185">Reference proteome</keyword>
<evidence type="ECO:0000313" key="2">
    <source>
        <dbReference type="EMBL" id="MBZ2386664.1"/>
    </source>
</evidence>
<gene>
    <name evidence="2" type="ORF">K8P03_05045</name>
</gene>
<comment type="caution">
    <text evidence="2">The sequence shown here is derived from an EMBL/GenBank/DDBJ whole genome shotgun (WGS) entry which is preliminary data.</text>
</comment>
<organism evidence="2 3">
    <name type="scientific">Anaerococcus murdochii</name>
    <dbReference type="NCBI Taxonomy" id="411577"/>
    <lineage>
        <taxon>Bacteria</taxon>
        <taxon>Bacillati</taxon>
        <taxon>Bacillota</taxon>
        <taxon>Tissierellia</taxon>
        <taxon>Tissierellales</taxon>
        <taxon>Peptoniphilaceae</taxon>
        <taxon>Anaerococcus</taxon>
    </lineage>
</organism>
<sequence length="117" mass="13679">MLESDYCPYCDAEIGPNDVVEVCDMRGNEEDELVECPNCGKHIRASFEPMLCMSLTSEEYYLENLKLQRRNYERELKTEYGQESKDFFEMMIKEVDEKIAEAKANIKDNKNQGEAEE</sequence>
<keyword evidence="1" id="KW-0175">Coiled coil</keyword>
<proteinExistence type="predicted"/>
<dbReference type="RefSeq" id="WP_223418963.1">
    <property type="nucleotide sequence ID" value="NZ_JAIPME010000002.1"/>
</dbReference>
<name>A0ABS7SYR3_9FIRM</name>
<dbReference type="EMBL" id="JAIPME010000002">
    <property type="protein sequence ID" value="MBZ2386664.1"/>
    <property type="molecule type" value="Genomic_DNA"/>
</dbReference>
<evidence type="ECO:0000313" key="3">
    <source>
        <dbReference type="Proteomes" id="UP000734271"/>
    </source>
</evidence>
<dbReference type="Proteomes" id="UP000734271">
    <property type="component" value="Unassembled WGS sequence"/>
</dbReference>
<feature type="coiled-coil region" evidence="1">
    <location>
        <begin position="55"/>
        <end position="112"/>
    </location>
</feature>